<comment type="caution">
    <text evidence="2">The sequence shown here is derived from an EMBL/GenBank/DDBJ whole genome shotgun (WGS) entry which is preliminary data.</text>
</comment>
<evidence type="ECO:0000313" key="2">
    <source>
        <dbReference type="EMBL" id="KAH0758187.1"/>
    </source>
</evidence>
<evidence type="ECO:0000313" key="3">
    <source>
        <dbReference type="Proteomes" id="UP000826656"/>
    </source>
</evidence>
<keyword evidence="3" id="KW-1185">Reference proteome</keyword>
<dbReference type="PANTHER" id="PTHR33512">
    <property type="entry name" value="PROTEIN, PUTATIVE (DUF1191)-RELATED"/>
    <property type="match status" value="1"/>
</dbReference>
<dbReference type="PANTHER" id="PTHR33512:SF12">
    <property type="match status" value="1"/>
</dbReference>
<dbReference type="InterPro" id="IPR010605">
    <property type="entry name" value="DUF1191"/>
</dbReference>
<dbReference type="Pfam" id="PF06697">
    <property type="entry name" value="DUF1191"/>
    <property type="match status" value="1"/>
</dbReference>
<proteinExistence type="predicted"/>
<sequence length="146" mass="16012">MDMCAKNKSQLQIHPLENPVDIKFSDVTPESESEESLLKCVYFDSNNSIEFSNVTNGNICSTRKQGHFAIVAEVNVAPSPAPSADDGNDHRIITSEVWTISLDSAAIIVPLLTEVPMGEEAPSRSSSENDYAIRPLPENDYMAQIN</sequence>
<name>A0ABQ7V283_SOLTU</name>
<dbReference type="EMBL" id="JAIVGD010000015">
    <property type="protein sequence ID" value="KAH0758187.1"/>
    <property type="molecule type" value="Genomic_DNA"/>
</dbReference>
<gene>
    <name evidence="2" type="ORF">KY290_021680</name>
</gene>
<accession>A0ABQ7V283</accession>
<evidence type="ECO:0000256" key="1">
    <source>
        <dbReference type="SAM" id="MobiDB-lite"/>
    </source>
</evidence>
<feature type="region of interest" description="Disordered" evidence="1">
    <location>
        <begin position="118"/>
        <end position="146"/>
    </location>
</feature>
<reference evidence="2 3" key="1">
    <citation type="journal article" date="2021" name="bioRxiv">
        <title>Chromosome-scale and haplotype-resolved genome assembly of a tetraploid potato cultivar.</title>
        <authorList>
            <person name="Sun H."/>
            <person name="Jiao W.-B."/>
            <person name="Krause K."/>
            <person name="Campoy J.A."/>
            <person name="Goel M."/>
            <person name="Folz-Donahue K."/>
            <person name="Kukat C."/>
            <person name="Huettel B."/>
            <person name="Schneeberger K."/>
        </authorList>
    </citation>
    <scope>NUCLEOTIDE SEQUENCE [LARGE SCALE GENOMIC DNA]</scope>
    <source>
        <strain evidence="2">SolTubOtavaFocal</strain>
        <tissue evidence="2">Leaves</tissue>
    </source>
</reference>
<protein>
    <recommendedName>
        <fullName evidence="4">Integrase core domain containing protein</fullName>
    </recommendedName>
</protein>
<dbReference type="Proteomes" id="UP000826656">
    <property type="component" value="Unassembled WGS sequence"/>
</dbReference>
<organism evidence="2 3">
    <name type="scientific">Solanum tuberosum</name>
    <name type="common">Potato</name>
    <dbReference type="NCBI Taxonomy" id="4113"/>
    <lineage>
        <taxon>Eukaryota</taxon>
        <taxon>Viridiplantae</taxon>
        <taxon>Streptophyta</taxon>
        <taxon>Embryophyta</taxon>
        <taxon>Tracheophyta</taxon>
        <taxon>Spermatophyta</taxon>
        <taxon>Magnoliopsida</taxon>
        <taxon>eudicotyledons</taxon>
        <taxon>Gunneridae</taxon>
        <taxon>Pentapetalae</taxon>
        <taxon>asterids</taxon>
        <taxon>lamiids</taxon>
        <taxon>Solanales</taxon>
        <taxon>Solanaceae</taxon>
        <taxon>Solanoideae</taxon>
        <taxon>Solaneae</taxon>
        <taxon>Solanum</taxon>
    </lineage>
</organism>
<evidence type="ECO:0008006" key="4">
    <source>
        <dbReference type="Google" id="ProtNLM"/>
    </source>
</evidence>